<dbReference type="Proteomes" id="UP000293268">
    <property type="component" value="Unassembled WGS sequence"/>
</dbReference>
<evidence type="ECO:0000313" key="2">
    <source>
        <dbReference type="Proteomes" id="UP000293268"/>
    </source>
</evidence>
<sequence length="90" mass="10352">MRFTILDSGEELRPDDLCMFVYVAKSGTVKYKCGRHFLYTEPDGDTRYSVLRDGRIPELEGYSLIVAVRPVREFEDVPIFDAETGVVDRE</sequence>
<reference evidence="1 2" key="1">
    <citation type="submission" date="2019-01" db="EMBL/GenBank/DDBJ databases">
        <title>Unveiling genomic diversity among members of the Bifidobacterium pseudolongum species, a widely distributed gut commensal of the animal kingdom.</title>
        <authorList>
            <person name="Lugli G.A."/>
            <person name="Duranti S."/>
            <person name="Albert K."/>
            <person name="Mancabelli L."/>
            <person name="Napoli S."/>
            <person name="Viappiani A."/>
            <person name="Anzalone R."/>
            <person name="Longhi G."/>
            <person name="Milani C."/>
            <person name="Turroni F."/>
            <person name="Alessandri G."/>
            <person name="Sela D.A."/>
            <person name="Van Sinderen D."/>
            <person name="Ventura M."/>
        </authorList>
    </citation>
    <scope>NUCLEOTIDE SEQUENCE [LARGE SCALE GENOMIC DNA]</scope>
    <source>
        <strain evidence="1 2">2072B</strain>
    </source>
</reference>
<gene>
    <name evidence="1" type="ORF">PG2072B_1506</name>
</gene>
<dbReference type="RefSeq" id="WP_129913581.1">
    <property type="nucleotide sequence ID" value="NZ_JBKZAS010000019.1"/>
</dbReference>
<dbReference type="AlphaFoldDB" id="A0A4Q5BA71"/>
<name>A0A4Q5BA71_9BIFI</name>
<dbReference type="EMBL" id="SBKU01000012">
    <property type="protein sequence ID" value="RYQ66068.1"/>
    <property type="molecule type" value="Genomic_DNA"/>
</dbReference>
<protein>
    <submittedName>
        <fullName evidence="1">Uncharacterized protein</fullName>
    </submittedName>
</protein>
<comment type="caution">
    <text evidence="1">The sequence shown here is derived from an EMBL/GenBank/DDBJ whole genome shotgun (WGS) entry which is preliminary data.</text>
</comment>
<proteinExistence type="predicted"/>
<accession>A0A4Q5BA71</accession>
<evidence type="ECO:0000313" key="1">
    <source>
        <dbReference type="EMBL" id="RYQ66068.1"/>
    </source>
</evidence>
<organism evidence="1 2">
    <name type="scientific">Bifidobacterium pseudolongum subsp. globosum</name>
    <dbReference type="NCBI Taxonomy" id="1690"/>
    <lineage>
        <taxon>Bacteria</taxon>
        <taxon>Bacillati</taxon>
        <taxon>Actinomycetota</taxon>
        <taxon>Actinomycetes</taxon>
        <taxon>Bifidobacteriales</taxon>
        <taxon>Bifidobacteriaceae</taxon>
        <taxon>Bifidobacterium</taxon>
    </lineage>
</organism>